<name>A0AAN6XSR0_9PEZI</name>
<dbReference type="AlphaFoldDB" id="A0AAN6XSR0"/>
<evidence type="ECO:0000256" key="1">
    <source>
        <dbReference type="SAM" id="MobiDB-lite"/>
    </source>
</evidence>
<feature type="region of interest" description="Disordered" evidence="1">
    <location>
        <begin position="1"/>
        <end position="33"/>
    </location>
</feature>
<reference evidence="2" key="1">
    <citation type="journal article" date="2023" name="Mol. Phylogenet. Evol.">
        <title>Genome-scale phylogeny and comparative genomics of the fungal order Sordariales.</title>
        <authorList>
            <person name="Hensen N."/>
            <person name="Bonometti L."/>
            <person name="Westerberg I."/>
            <person name="Brannstrom I.O."/>
            <person name="Guillou S."/>
            <person name="Cros-Aarteil S."/>
            <person name="Calhoun S."/>
            <person name="Haridas S."/>
            <person name="Kuo A."/>
            <person name="Mondo S."/>
            <person name="Pangilinan J."/>
            <person name="Riley R."/>
            <person name="LaButti K."/>
            <person name="Andreopoulos B."/>
            <person name="Lipzen A."/>
            <person name="Chen C."/>
            <person name="Yan M."/>
            <person name="Daum C."/>
            <person name="Ng V."/>
            <person name="Clum A."/>
            <person name="Steindorff A."/>
            <person name="Ohm R.A."/>
            <person name="Martin F."/>
            <person name="Silar P."/>
            <person name="Natvig D.O."/>
            <person name="Lalanne C."/>
            <person name="Gautier V."/>
            <person name="Ament-Velasquez S.L."/>
            <person name="Kruys A."/>
            <person name="Hutchinson M.I."/>
            <person name="Powell A.J."/>
            <person name="Barry K."/>
            <person name="Miller A.N."/>
            <person name="Grigoriev I.V."/>
            <person name="Debuchy R."/>
            <person name="Gladieux P."/>
            <person name="Hiltunen Thoren M."/>
            <person name="Johannesson H."/>
        </authorList>
    </citation>
    <scope>NUCLEOTIDE SEQUENCE</scope>
    <source>
        <strain evidence="2">PSN293</strain>
    </source>
</reference>
<dbReference type="EMBL" id="MU858459">
    <property type="protein sequence ID" value="KAK4206253.1"/>
    <property type="molecule type" value="Genomic_DNA"/>
</dbReference>
<proteinExistence type="predicted"/>
<organism evidence="2 3">
    <name type="scientific">Rhypophila decipiens</name>
    <dbReference type="NCBI Taxonomy" id="261697"/>
    <lineage>
        <taxon>Eukaryota</taxon>
        <taxon>Fungi</taxon>
        <taxon>Dikarya</taxon>
        <taxon>Ascomycota</taxon>
        <taxon>Pezizomycotina</taxon>
        <taxon>Sordariomycetes</taxon>
        <taxon>Sordariomycetidae</taxon>
        <taxon>Sordariales</taxon>
        <taxon>Naviculisporaceae</taxon>
        <taxon>Rhypophila</taxon>
    </lineage>
</organism>
<reference evidence="2" key="2">
    <citation type="submission" date="2023-05" db="EMBL/GenBank/DDBJ databases">
        <authorList>
            <consortium name="Lawrence Berkeley National Laboratory"/>
            <person name="Steindorff A."/>
            <person name="Hensen N."/>
            <person name="Bonometti L."/>
            <person name="Westerberg I."/>
            <person name="Brannstrom I.O."/>
            <person name="Guillou S."/>
            <person name="Cros-Aarteil S."/>
            <person name="Calhoun S."/>
            <person name="Haridas S."/>
            <person name="Kuo A."/>
            <person name="Mondo S."/>
            <person name="Pangilinan J."/>
            <person name="Riley R."/>
            <person name="Labutti K."/>
            <person name="Andreopoulos B."/>
            <person name="Lipzen A."/>
            <person name="Chen C."/>
            <person name="Yanf M."/>
            <person name="Daum C."/>
            <person name="Ng V."/>
            <person name="Clum A."/>
            <person name="Ohm R."/>
            <person name="Martin F."/>
            <person name="Silar P."/>
            <person name="Natvig D."/>
            <person name="Lalanne C."/>
            <person name="Gautier V."/>
            <person name="Ament-Velasquez S.L."/>
            <person name="Kruys A."/>
            <person name="Hutchinson M.I."/>
            <person name="Powell A.J."/>
            <person name="Barry K."/>
            <person name="Miller A.N."/>
            <person name="Grigoriev I.V."/>
            <person name="Debuchy R."/>
            <person name="Gladieux P."/>
            <person name="Thoren M.H."/>
            <person name="Johannesson H."/>
        </authorList>
    </citation>
    <scope>NUCLEOTIDE SEQUENCE</scope>
    <source>
        <strain evidence="2">PSN293</strain>
    </source>
</reference>
<evidence type="ECO:0000313" key="2">
    <source>
        <dbReference type="EMBL" id="KAK4206253.1"/>
    </source>
</evidence>
<accession>A0AAN6XSR0</accession>
<feature type="compositionally biased region" description="Polar residues" evidence="1">
    <location>
        <begin position="18"/>
        <end position="27"/>
    </location>
</feature>
<gene>
    <name evidence="2" type="ORF">QBC37DRAFT_264498</name>
</gene>
<dbReference type="Gene3D" id="3.30.160.60">
    <property type="entry name" value="Classic Zinc Finger"/>
    <property type="match status" value="1"/>
</dbReference>
<feature type="non-terminal residue" evidence="2">
    <location>
        <position position="192"/>
    </location>
</feature>
<protein>
    <submittedName>
        <fullName evidence="2">Uncharacterized protein</fullName>
    </submittedName>
</protein>
<evidence type="ECO:0000313" key="3">
    <source>
        <dbReference type="Proteomes" id="UP001301769"/>
    </source>
</evidence>
<comment type="caution">
    <text evidence="2">The sequence shown here is derived from an EMBL/GenBank/DDBJ whole genome shotgun (WGS) entry which is preliminary data.</text>
</comment>
<feature type="non-terminal residue" evidence="2">
    <location>
        <position position="1"/>
    </location>
</feature>
<dbReference type="Proteomes" id="UP001301769">
    <property type="component" value="Unassembled WGS sequence"/>
</dbReference>
<sequence>KRQQDHTRRDSKLHARSQRASSNSSLVYSPPVTLPDLTTGASTLPFYNTAFEQMSLLSDPPTTDHSQSNMYTTYPPPSYLSDYYSMTTAANLPSQYGRPLTDSNLSLYPVSSIIGQNQETTGQVRVVHSRPKPQCWEHGCNGRQFSTFSNLLRHQREKSGQATKAKCPECGAEFTRTTARNGHQLHGKCKTK</sequence>
<feature type="compositionally biased region" description="Basic and acidic residues" evidence="1">
    <location>
        <begin position="1"/>
        <end position="13"/>
    </location>
</feature>
<keyword evidence="3" id="KW-1185">Reference proteome</keyword>